<feature type="region of interest" description="Disordered" evidence="1">
    <location>
        <begin position="585"/>
        <end position="616"/>
    </location>
</feature>
<feature type="compositionally biased region" description="Basic and acidic residues" evidence="1">
    <location>
        <begin position="86"/>
        <end position="101"/>
    </location>
</feature>
<comment type="caution">
    <text evidence="2">The sequence shown here is derived from an EMBL/GenBank/DDBJ whole genome shotgun (WGS) entry which is preliminary data.</text>
</comment>
<gene>
    <name evidence="2" type="ORF">FCC1311_052492</name>
</gene>
<feature type="compositionally biased region" description="Polar residues" evidence="1">
    <location>
        <begin position="104"/>
        <end position="122"/>
    </location>
</feature>
<evidence type="ECO:0000256" key="1">
    <source>
        <dbReference type="SAM" id="MobiDB-lite"/>
    </source>
</evidence>
<feature type="compositionally biased region" description="Basic and acidic residues" evidence="1">
    <location>
        <begin position="10"/>
        <end position="26"/>
    </location>
</feature>
<sequence length="686" mass="77001">MAGGSKLHRMAQERLRKLNAENRERQAVVTEESGSSIETTATKPKSESGLNEPKPKPKNNFAPEREKRRKQRLEQEANEQANLAAAKREAVRRESVRRESIRSTTQPSRPSSIATAPSTNVALQPPPIRKRRETLNAGEIKRYKDQATAREAERERLRKKASALEQEKERVRQEALDSYKQLALAREHEMQRRKDKARRLKRTESIESRLELEAAFAKATASRGGVFGVQEAERFVEEHSRYTLKPSLRKLGLRVVSWVTLEEHLASPKDSDIEKGSAGPGGVATVSRRSLERRVRDVLALCEASFCELERHSGFPGKVRPSDLTLATERQLKSETGSGRLIMGSKVTILILAKLGSKDILLASLSVFHGAVTLLQRTKASQLALVAATDSDKSDSGEDDDRIVFSGRCWMLCERMREDWLAADQEWERSREVCAEVEVTQVNEPFRLYVRVHLMRSGLQCTRRLGVAELAALTAQFAKHAEKQRVALSRSGHHVLAQGKRCRSLGPDAWTREELEAAIRAESSMRNWVEAGQMPRRNDLVRWVLLHCTVRISGDELDPEDGHVHLVLPGDEALLEDEAWGVAAGNETRKSKTTRNDADADADADAKPKASESRLSDVALDRLNRVDPDERSKLVSKARRKLDTLDAGVPEVLHWLEAESAKKLGKTYMQKILDPELPFIRNGPSE</sequence>
<dbReference type="Proteomes" id="UP000241890">
    <property type="component" value="Unassembled WGS sequence"/>
</dbReference>
<proteinExistence type="predicted"/>
<name>A0A2R5GDJ8_9STRA</name>
<reference evidence="2 3" key="1">
    <citation type="submission" date="2017-12" db="EMBL/GenBank/DDBJ databases">
        <title>Sequencing, de novo assembly and annotation of complete genome of a new Thraustochytrid species, strain FCC1311.</title>
        <authorList>
            <person name="Sedici K."/>
            <person name="Godart F."/>
            <person name="Aiese Cigliano R."/>
            <person name="Sanseverino W."/>
            <person name="Barakat M."/>
            <person name="Ortet P."/>
            <person name="Marechal E."/>
            <person name="Cagnac O."/>
            <person name="Amato A."/>
        </authorList>
    </citation>
    <scope>NUCLEOTIDE SEQUENCE [LARGE SCALE GENOMIC DNA]</scope>
</reference>
<dbReference type="AlphaFoldDB" id="A0A2R5GDJ8"/>
<dbReference type="InParanoid" id="A0A2R5GDJ8"/>
<feature type="compositionally biased region" description="Basic and acidic residues" evidence="1">
    <location>
        <begin position="139"/>
        <end position="151"/>
    </location>
</feature>
<evidence type="ECO:0000313" key="3">
    <source>
        <dbReference type="Proteomes" id="UP000241890"/>
    </source>
</evidence>
<evidence type="ECO:0000313" key="2">
    <source>
        <dbReference type="EMBL" id="GBG29027.1"/>
    </source>
</evidence>
<accession>A0A2R5GDJ8</accession>
<feature type="compositionally biased region" description="Basic and acidic residues" evidence="1">
    <location>
        <begin position="587"/>
        <end position="616"/>
    </location>
</feature>
<feature type="compositionally biased region" description="Polar residues" evidence="1">
    <location>
        <begin position="32"/>
        <end position="43"/>
    </location>
</feature>
<dbReference type="EMBL" id="BEYU01000052">
    <property type="protein sequence ID" value="GBG29027.1"/>
    <property type="molecule type" value="Genomic_DNA"/>
</dbReference>
<keyword evidence="3" id="KW-1185">Reference proteome</keyword>
<organism evidence="2 3">
    <name type="scientific">Hondaea fermentalgiana</name>
    <dbReference type="NCBI Taxonomy" id="2315210"/>
    <lineage>
        <taxon>Eukaryota</taxon>
        <taxon>Sar</taxon>
        <taxon>Stramenopiles</taxon>
        <taxon>Bigyra</taxon>
        <taxon>Labyrinthulomycetes</taxon>
        <taxon>Thraustochytrida</taxon>
        <taxon>Thraustochytriidae</taxon>
        <taxon>Hondaea</taxon>
    </lineage>
</organism>
<feature type="region of interest" description="Disordered" evidence="1">
    <location>
        <begin position="1"/>
        <end position="151"/>
    </location>
</feature>
<protein>
    <submittedName>
        <fullName evidence="2">Reticulocyte-binding protein 2-like a</fullName>
    </submittedName>
</protein>